<reference evidence="2 3" key="1">
    <citation type="journal article" date="2014" name="BMC Genomics">
        <title>Comparative genomics of the major fungal agents of human and animal Sporotrichosis: Sporothrix schenckii and Sporothrix brasiliensis.</title>
        <authorList>
            <person name="Teixeira M.M."/>
            <person name="de Almeida L.G."/>
            <person name="Kubitschek-Barreira P."/>
            <person name="Alves F.L."/>
            <person name="Kioshima E.S."/>
            <person name="Abadio A.K."/>
            <person name="Fernandes L."/>
            <person name="Derengowski L.S."/>
            <person name="Ferreira K.S."/>
            <person name="Souza R.C."/>
            <person name="Ruiz J.C."/>
            <person name="de Andrade N.C."/>
            <person name="Paes H.C."/>
            <person name="Nicola A.M."/>
            <person name="Albuquerque P."/>
            <person name="Gerber A.L."/>
            <person name="Martins V.P."/>
            <person name="Peconick L.D."/>
            <person name="Neto A.V."/>
            <person name="Chaucanez C.B."/>
            <person name="Silva P.A."/>
            <person name="Cunha O.L."/>
            <person name="de Oliveira F.F."/>
            <person name="dos Santos T.C."/>
            <person name="Barros A.L."/>
            <person name="Soares M.A."/>
            <person name="de Oliveira L.M."/>
            <person name="Marini M.M."/>
            <person name="Villalobos-Duno H."/>
            <person name="Cunha M.M."/>
            <person name="de Hoog S."/>
            <person name="da Silveira J.F."/>
            <person name="Henrissat B."/>
            <person name="Nino-Vega G.A."/>
            <person name="Cisalpino P.S."/>
            <person name="Mora-Montes H.M."/>
            <person name="Almeida S.R."/>
            <person name="Stajich J.E."/>
            <person name="Lopes-Bezerra L.M."/>
            <person name="Vasconcelos A.T."/>
            <person name="Felipe M.S."/>
        </authorList>
    </citation>
    <scope>NUCLEOTIDE SEQUENCE [LARGE SCALE GENOMIC DNA]</scope>
    <source>
        <strain evidence="2 3">5110</strain>
    </source>
</reference>
<organism evidence="2 3">
    <name type="scientific">Sporothrix brasiliensis 5110</name>
    <dbReference type="NCBI Taxonomy" id="1398154"/>
    <lineage>
        <taxon>Eukaryota</taxon>
        <taxon>Fungi</taxon>
        <taxon>Dikarya</taxon>
        <taxon>Ascomycota</taxon>
        <taxon>Pezizomycotina</taxon>
        <taxon>Sordariomycetes</taxon>
        <taxon>Sordariomycetidae</taxon>
        <taxon>Ophiostomatales</taxon>
        <taxon>Ophiostomataceae</taxon>
        <taxon>Sporothrix</taxon>
    </lineage>
</organism>
<protein>
    <submittedName>
        <fullName evidence="2">Uncharacterized protein</fullName>
    </submittedName>
</protein>
<dbReference type="HOGENOM" id="CLU_047037_0_2_1"/>
<name>A0A0C2J9E2_9PEZI</name>
<accession>A0A0C2J9E2</accession>
<proteinExistence type="predicted"/>
<dbReference type="OrthoDB" id="191601at2759"/>
<dbReference type="AlphaFoldDB" id="A0A0C2J9E2"/>
<dbReference type="InterPro" id="IPR008551">
    <property type="entry name" value="TANGO2"/>
</dbReference>
<dbReference type="GO" id="GO:0007030">
    <property type="term" value="P:Golgi organization"/>
    <property type="evidence" value="ECO:0007669"/>
    <property type="project" value="TreeGrafter"/>
</dbReference>
<evidence type="ECO:0000256" key="1">
    <source>
        <dbReference type="SAM" id="MobiDB-lite"/>
    </source>
</evidence>
<dbReference type="PANTHER" id="PTHR17985:SF8">
    <property type="entry name" value="TRANSPORT AND GOLGI ORGANIZATION PROTEIN 2 HOMOLOG"/>
    <property type="match status" value="1"/>
</dbReference>
<dbReference type="GO" id="GO:0005794">
    <property type="term" value="C:Golgi apparatus"/>
    <property type="evidence" value="ECO:0007669"/>
    <property type="project" value="TreeGrafter"/>
</dbReference>
<dbReference type="RefSeq" id="XP_040621587.1">
    <property type="nucleotide sequence ID" value="XM_040762547.1"/>
</dbReference>
<dbReference type="EMBL" id="AWTV01000005">
    <property type="protein sequence ID" value="KIH93577.1"/>
    <property type="molecule type" value="Genomic_DNA"/>
</dbReference>
<feature type="compositionally biased region" description="Polar residues" evidence="1">
    <location>
        <begin position="38"/>
        <end position="62"/>
    </location>
</feature>
<dbReference type="Proteomes" id="UP000031575">
    <property type="component" value="Unassembled WGS sequence"/>
</dbReference>
<keyword evidence="3" id="KW-1185">Reference proteome</keyword>
<dbReference type="GeneID" id="63677468"/>
<evidence type="ECO:0000313" key="2">
    <source>
        <dbReference type="EMBL" id="KIH93577.1"/>
    </source>
</evidence>
<evidence type="ECO:0000313" key="3">
    <source>
        <dbReference type="Proteomes" id="UP000031575"/>
    </source>
</evidence>
<dbReference type="GO" id="GO:0009306">
    <property type="term" value="P:protein secretion"/>
    <property type="evidence" value="ECO:0007669"/>
    <property type="project" value="TreeGrafter"/>
</dbReference>
<dbReference type="Pfam" id="PF05742">
    <property type="entry name" value="TANGO2"/>
    <property type="match status" value="2"/>
</dbReference>
<gene>
    <name evidence="2" type="ORF">SPBR_04264</name>
</gene>
<feature type="region of interest" description="Disordered" evidence="1">
    <location>
        <begin position="29"/>
        <end position="85"/>
    </location>
</feature>
<feature type="compositionally biased region" description="Low complexity" evidence="1">
    <location>
        <begin position="63"/>
        <end position="75"/>
    </location>
</feature>
<dbReference type="VEuPathDB" id="FungiDB:SPBR_04264"/>
<comment type="caution">
    <text evidence="2">The sequence shown here is derived from an EMBL/GenBank/DDBJ whole genome shotgun (WGS) entry which is preliminary data.</text>
</comment>
<sequence length="443" mass="47778">MCIVLLTTAHPDYALIVIDNRDEFILRPTSRPHWWTPGKSSAVTPNGTLRGTPSSDTPSNGTPASGTPAPSASLAPPHPDPATTHKILSSRDLQRDEHGTWIGITTAGHFAVLTNFREDTPNDAAHPIHGQRSRGGMVTAWLTADRDETTDEFVERMLSGPGVKGVGGFSLICGKLRKNLFDAAAAAAADGERRGRATKGLAVVSNRVDQVAQVPWIAGRRGEVYGLSNTSYDDPDVWPKVRDGKEALRQLAEDEARARAQAHVQADAERNAEAEQAVEALAGAGVRQPAELRDALFSILDRDTLPQRPDLSFEEQIALLKHSVFIPPIGDQAHRASMNKAVAGGPRLCAASVDDEQGVDSLAETPAAPLSAEASLASEERPDQQTLGFMTGMYGTQRQTVILVDWKGNVSYTERALWDANGNPIPRGEGDVHFDFQIEGWEE</sequence>
<dbReference type="PANTHER" id="PTHR17985">
    <property type="entry name" value="SER/THR-RICH PROTEIN T10 IN DGCR REGION"/>
    <property type="match status" value="1"/>
</dbReference>